<keyword evidence="1" id="KW-0472">Membrane</keyword>
<proteinExistence type="predicted"/>
<dbReference type="RefSeq" id="WP_237465562.1">
    <property type="nucleotide sequence ID" value="NZ_CAKLDI010000001.1"/>
</dbReference>
<keyword evidence="2" id="KW-0732">Signal</keyword>
<evidence type="ECO:0000313" key="3">
    <source>
        <dbReference type="EMBL" id="CAH0533239.1"/>
    </source>
</evidence>
<evidence type="ECO:0008006" key="5">
    <source>
        <dbReference type="Google" id="ProtNLM"/>
    </source>
</evidence>
<feature type="signal peptide" evidence="2">
    <location>
        <begin position="1"/>
        <end position="37"/>
    </location>
</feature>
<organism evidence="3 4">
    <name type="scientific">Vibrio stylophorae</name>
    <dbReference type="NCBI Taxonomy" id="659351"/>
    <lineage>
        <taxon>Bacteria</taxon>
        <taxon>Pseudomonadati</taxon>
        <taxon>Pseudomonadota</taxon>
        <taxon>Gammaproteobacteria</taxon>
        <taxon>Vibrionales</taxon>
        <taxon>Vibrionaceae</taxon>
        <taxon>Vibrio</taxon>
    </lineage>
</organism>
<protein>
    <recommendedName>
        <fullName evidence="5">Lipoprotein</fullName>
    </recommendedName>
</protein>
<name>A0ABN8DSM4_9VIBR</name>
<keyword evidence="4" id="KW-1185">Reference proteome</keyword>
<evidence type="ECO:0000256" key="2">
    <source>
        <dbReference type="SAM" id="SignalP"/>
    </source>
</evidence>
<dbReference type="EMBL" id="CAKLDI010000001">
    <property type="protein sequence ID" value="CAH0533239.1"/>
    <property type="molecule type" value="Genomic_DNA"/>
</dbReference>
<feature type="chain" id="PRO_5047083305" description="Lipoprotein" evidence="2">
    <location>
        <begin position="38"/>
        <end position="216"/>
    </location>
</feature>
<reference evidence="3" key="1">
    <citation type="submission" date="2021-11" db="EMBL/GenBank/DDBJ databases">
        <authorList>
            <person name="Rodrigo-Torres L."/>
            <person name="Arahal R. D."/>
            <person name="Lucena T."/>
        </authorList>
    </citation>
    <scope>NUCLEOTIDE SEQUENCE</scope>
    <source>
        <strain evidence="3">CECT 7929</strain>
    </source>
</reference>
<evidence type="ECO:0000256" key="1">
    <source>
        <dbReference type="SAM" id="Phobius"/>
    </source>
</evidence>
<keyword evidence="1" id="KW-1133">Transmembrane helix</keyword>
<accession>A0ABN8DSM4</accession>
<comment type="caution">
    <text evidence="3">The sequence shown here is derived from an EMBL/GenBank/DDBJ whole genome shotgun (WGS) entry which is preliminary data.</text>
</comment>
<sequence length="216" mass="23737">MKVIPIKMMQTKAMSLKTCLISLLLAMTLTGCGTTSALWENDRYFESVSSFTVNDNNNLLIVSGNKYAYLFEISPALKTALKLSRDIEFTPRISPFVLQASGEITGELTLFIHASRISEARRKQLIDLGFSDTQPMQFHASLTGHRLALEGQTNSIKLENEYRIQVIQESSTIANLGKVIITPATVVIDSAIVVTTVIPTAVLYGVLGVYMYAGQP</sequence>
<gene>
    <name evidence="3" type="ORF">VST7929_01103</name>
</gene>
<dbReference type="Proteomes" id="UP000838672">
    <property type="component" value="Unassembled WGS sequence"/>
</dbReference>
<keyword evidence="1" id="KW-0812">Transmembrane</keyword>
<feature type="transmembrane region" description="Helical" evidence="1">
    <location>
        <begin position="191"/>
        <end position="213"/>
    </location>
</feature>
<evidence type="ECO:0000313" key="4">
    <source>
        <dbReference type="Proteomes" id="UP000838672"/>
    </source>
</evidence>
<dbReference type="PROSITE" id="PS51257">
    <property type="entry name" value="PROKAR_LIPOPROTEIN"/>
    <property type="match status" value="1"/>
</dbReference>